<protein>
    <submittedName>
        <fullName evidence="2">Uncharacterized protein</fullName>
    </submittedName>
</protein>
<feature type="transmembrane region" description="Helical" evidence="1">
    <location>
        <begin position="142"/>
        <end position="161"/>
    </location>
</feature>
<evidence type="ECO:0000313" key="3">
    <source>
        <dbReference type="Proteomes" id="UP000634672"/>
    </source>
</evidence>
<dbReference type="SUPFAM" id="SSF50447">
    <property type="entry name" value="Translation proteins"/>
    <property type="match status" value="1"/>
</dbReference>
<dbReference type="Proteomes" id="UP000634672">
    <property type="component" value="Unassembled WGS sequence"/>
</dbReference>
<name>A0ABR7HBE0_9FIRM</name>
<dbReference type="EMBL" id="JACOPB010000011">
    <property type="protein sequence ID" value="MBC5710501.1"/>
    <property type="molecule type" value="Genomic_DNA"/>
</dbReference>
<comment type="caution">
    <text evidence="2">The sequence shown here is derived from an EMBL/GenBank/DDBJ whole genome shotgun (WGS) entry which is preliminary data.</text>
</comment>
<keyword evidence="3" id="KW-1185">Reference proteome</keyword>
<dbReference type="Gene3D" id="2.40.30.10">
    <property type="entry name" value="Translation factors"/>
    <property type="match status" value="1"/>
</dbReference>
<keyword evidence="1" id="KW-0472">Membrane</keyword>
<dbReference type="RefSeq" id="WP_187023286.1">
    <property type="nucleotide sequence ID" value="NZ_JACOPB010000011.1"/>
</dbReference>
<evidence type="ECO:0000256" key="1">
    <source>
        <dbReference type="SAM" id="Phobius"/>
    </source>
</evidence>
<sequence length="341" mass="39142">MDGTRFRLVVHNLKKLNGFCTAVEGVVEGSSISVNDYLCLNRTDGKRIKLRVESILVTPKLEVRTAEPGKAVCLVLRGRRAKQIRRGDILEPPATGRRRHSTTAEVLSVILSFLLIANLINIAICLPMGWQDNISEILRYSLVLGAVNIPMLLAVELWDFLSRRRWRQKQQRDDWETDFRVLKCSPIAYLLLLLPAAITVMAGLFFYLWAMDEPQTLQTLWARGELNQELLTLFGLDLLCIGSFLHSTWRKVFYSRRLLRVVSFGIAHDIPWTQLRSILLLWDKKNARMILRTAEKTISLRSDVLSDGWGDFLDFALTMAGEHGIPYELQNVKHIGRFKRR</sequence>
<reference evidence="2 3" key="1">
    <citation type="submission" date="2020-08" db="EMBL/GenBank/DDBJ databases">
        <title>Genome public.</title>
        <authorList>
            <person name="Liu C."/>
            <person name="Sun Q."/>
        </authorList>
    </citation>
    <scope>NUCLEOTIDE SEQUENCE [LARGE SCALE GENOMIC DNA]</scope>
    <source>
        <strain evidence="2 3">NSJ-66</strain>
    </source>
</reference>
<gene>
    <name evidence="2" type="ORF">H8S75_21355</name>
</gene>
<accession>A0ABR7HBE0</accession>
<organism evidence="2 3">
    <name type="scientific">Hungatella hominis</name>
    <dbReference type="NCBI Taxonomy" id="2763050"/>
    <lineage>
        <taxon>Bacteria</taxon>
        <taxon>Bacillati</taxon>
        <taxon>Bacillota</taxon>
        <taxon>Clostridia</taxon>
        <taxon>Lachnospirales</taxon>
        <taxon>Lachnospiraceae</taxon>
        <taxon>Hungatella</taxon>
    </lineage>
</organism>
<feature type="transmembrane region" description="Helical" evidence="1">
    <location>
        <begin position="187"/>
        <end position="210"/>
    </location>
</feature>
<feature type="transmembrane region" description="Helical" evidence="1">
    <location>
        <begin position="106"/>
        <end position="130"/>
    </location>
</feature>
<feature type="transmembrane region" description="Helical" evidence="1">
    <location>
        <begin position="230"/>
        <end position="249"/>
    </location>
</feature>
<evidence type="ECO:0000313" key="2">
    <source>
        <dbReference type="EMBL" id="MBC5710501.1"/>
    </source>
</evidence>
<dbReference type="InterPro" id="IPR009000">
    <property type="entry name" value="Transl_B-barrel_sf"/>
</dbReference>
<proteinExistence type="predicted"/>
<keyword evidence="1" id="KW-1133">Transmembrane helix</keyword>
<keyword evidence="1" id="KW-0812">Transmembrane</keyword>